<dbReference type="PANTHER" id="PTHR33885">
    <property type="entry name" value="PHAGE SHOCK PROTEIN C"/>
    <property type="match status" value="1"/>
</dbReference>
<evidence type="ECO:0000256" key="2">
    <source>
        <dbReference type="ARBA" id="ARBA00022475"/>
    </source>
</evidence>
<dbReference type="InterPro" id="IPR007168">
    <property type="entry name" value="Phageshock_PspC_N"/>
</dbReference>
<evidence type="ECO:0000313" key="12">
    <source>
        <dbReference type="Proteomes" id="UP000321830"/>
    </source>
</evidence>
<feature type="domain" description="Phage shock protein PspC N-terminal" evidence="8">
    <location>
        <begin position="3"/>
        <end position="60"/>
    </location>
</feature>
<keyword evidence="4 7" id="KW-1133">Transmembrane helix</keyword>
<keyword evidence="3 7" id="KW-0812">Transmembrane</keyword>
<dbReference type="AlphaFoldDB" id="A0A1V8YCC8"/>
<reference evidence="10 11" key="1">
    <citation type="journal article" date="2017" name="BMC Microbiol.">
        <title>Comparative genomics of Enterococcus spp. isolated from bovine feces.</title>
        <authorList>
            <person name="Beukers A.G."/>
            <person name="Zaheer R."/>
            <person name="Goji N."/>
            <person name="Amoako K.K."/>
            <person name="Chaves A.V."/>
            <person name="Ward M.P."/>
            <person name="McAllister T.A."/>
        </authorList>
    </citation>
    <scope>NUCLEOTIDE SEQUENCE [LARGE SCALE GENOMIC DNA]</scope>
    <source>
        <strain evidence="10 11">F1129D 143</strain>
    </source>
</reference>
<keyword evidence="2" id="KW-1003">Cell membrane</keyword>
<dbReference type="STRING" id="112904.BH747_07560"/>
<evidence type="ECO:0000256" key="6">
    <source>
        <dbReference type="SAM" id="MobiDB-lite"/>
    </source>
</evidence>
<evidence type="ECO:0000256" key="7">
    <source>
        <dbReference type="SAM" id="Phobius"/>
    </source>
</evidence>
<sequence>MKKKLTKSNKNIVLTGTLAGIAEYLGVDPTVVRVIYVFLSLVAFGSPVILYILLALIIPSARNKRTHYGHENQYYENNNYRQQTKKRKEAEKVDDDEWSDF</sequence>
<evidence type="ECO:0000313" key="10">
    <source>
        <dbReference type="EMBL" id="OQO70277.1"/>
    </source>
</evidence>
<evidence type="ECO:0000256" key="4">
    <source>
        <dbReference type="ARBA" id="ARBA00022989"/>
    </source>
</evidence>
<organism evidence="10 11">
    <name type="scientific">Enterococcus villorum</name>
    <dbReference type="NCBI Taxonomy" id="112904"/>
    <lineage>
        <taxon>Bacteria</taxon>
        <taxon>Bacillati</taxon>
        <taxon>Bacillota</taxon>
        <taxon>Bacilli</taxon>
        <taxon>Lactobacillales</taxon>
        <taxon>Enterococcaceae</taxon>
        <taxon>Enterococcus</taxon>
    </lineage>
</organism>
<dbReference type="Proteomes" id="UP000321830">
    <property type="component" value="Unassembled WGS sequence"/>
</dbReference>
<feature type="transmembrane region" description="Helical" evidence="7">
    <location>
        <begin position="33"/>
        <end position="58"/>
    </location>
</feature>
<evidence type="ECO:0000313" key="9">
    <source>
        <dbReference type="EMBL" id="GEL92898.1"/>
    </source>
</evidence>
<evidence type="ECO:0000256" key="1">
    <source>
        <dbReference type="ARBA" id="ARBA00004162"/>
    </source>
</evidence>
<reference evidence="9 12" key="2">
    <citation type="submission" date="2019-07" db="EMBL/GenBank/DDBJ databases">
        <title>Whole genome shotgun sequence of Enterococcus villorum NBRC 100699.</title>
        <authorList>
            <person name="Hosoyama A."/>
            <person name="Uohara A."/>
            <person name="Ohji S."/>
            <person name="Ichikawa N."/>
        </authorList>
    </citation>
    <scope>NUCLEOTIDE SEQUENCE [LARGE SCALE GENOMIC DNA]</scope>
    <source>
        <strain evidence="9 12">NBRC 100699</strain>
    </source>
</reference>
<evidence type="ECO:0000313" key="11">
    <source>
        <dbReference type="Proteomes" id="UP000192477"/>
    </source>
</evidence>
<feature type="compositionally biased region" description="Low complexity" evidence="6">
    <location>
        <begin position="71"/>
        <end position="82"/>
    </location>
</feature>
<protein>
    <submittedName>
        <fullName evidence="10">PspC family transcriptional regulator</fullName>
    </submittedName>
</protein>
<dbReference type="PANTHER" id="PTHR33885:SF3">
    <property type="entry name" value="PHAGE SHOCK PROTEIN C"/>
    <property type="match status" value="1"/>
</dbReference>
<dbReference type="Pfam" id="PF04024">
    <property type="entry name" value="PspC"/>
    <property type="match status" value="1"/>
</dbReference>
<comment type="subcellular location">
    <subcellularLocation>
        <location evidence="1">Cell membrane</location>
        <topology evidence="1">Single-pass membrane protein</topology>
    </subcellularLocation>
</comment>
<keyword evidence="5 7" id="KW-0472">Membrane</keyword>
<feature type="compositionally biased region" description="Acidic residues" evidence="6">
    <location>
        <begin position="92"/>
        <end position="101"/>
    </location>
</feature>
<dbReference type="GO" id="GO:0005886">
    <property type="term" value="C:plasma membrane"/>
    <property type="evidence" value="ECO:0007669"/>
    <property type="project" value="UniProtKB-SubCell"/>
</dbReference>
<proteinExistence type="predicted"/>
<dbReference type="Proteomes" id="UP000192477">
    <property type="component" value="Unassembled WGS sequence"/>
</dbReference>
<feature type="region of interest" description="Disordered" evidence="6">
    <location>
        <begin position="69"/>
        <end position="101"/>
    </location>
</feature>
<dbReference type="EMBL" id="BJWF01000038">
    <property type="protein sequence ID" value="GEL92898.1"/>
    <property type="molecule type" value="Genomic_DNA"/>
</dbReference>
<gene>
    <name evidence="9" type="primary">pspC</name>
    <name evidence="10" type="ORF">BH747_07560</name>
    <name evidence="9" type="ORF">EVI01_22350</name>
</gene>
<evidence type="ECO:0000256" key="3">
    <source>
        <dbReference type="ARBA" id="ARBA00022692"/>
    </source>
</evidence>
<comment type="caution">
    <text evidence="10">The sequence shown here is derived from an EMBL/GenBank/DDBJ whole genome shotgun (WGS) entry which is preliminary data.</text>
</comment>
<dbReference type="RefSeq" id="WP_010752484.1">
    <property type="nucleotide sequence ID" value="NZ_BJWF01000038.1"/>
</dbReference>
<dbReference type="OrthoDB" id="9815286at2"/>
<feature type="transmembrane region" description="Helical" evidence="7">
    <location>
        <begin position="12"/>
        <end position="27"/>
    </location>
</feature>
<dbReference type="EMBL" id="MJEA01000006">
    <property type="protein sequence ID" value="OQO70277.1"/>
    <property type="molecule type" value="Genomic_DNA"/>
</dbReference>
<name>A0A1V8YCC8_9ENTE</name>
<evidence type="ECO:0000259" key="8">
    <source>
        <dbReference type="Pfam" id="PF04024"/>
    </source>
</evidence>
<evidence type="ECO:0000256" key="5">
    <source>
        <dbReference type="ARBA" id="ARBA00023136"/>
    </source>
</evidence>
<dbReference type="InterPro" id="IPR052027">
    <property type="entry name" value="PspC"/>
</dbReference>
<accession>A0A1V8YCC8</accession>